<dbReference type="InterPro" id="IPR023212">
    <property type="entry name" value="Hsp33_helix_hairpin_bin_dom_sf"/>
</dbReference>
<reference evidence="6" key="1">
    <citation type="submission" date="2020-12" db="EMBL/GenBank/DDBJ databases">
        <title>Bacterial taxonomy.</title>
        <authorList>
            <person name="Pan X."/>
        </authorList>
    </citation>
    <scope>NUCLEOTIDE SEQUENCE</scope>
    <source>
        <strain evidence="6">M0105</strain>
    </source>
</reference>
<evidence type="ECO:0000256" key="1">
    <source>
        <dbReference type="ARBA" id="ARBA00022490"/>
    </source>
</evidence>
<dbReference type="GO" id="GO:0051082">
    <property type="term" value="F:unfolded protein binding"/>
    <property type="evidence" value="ECO:0007669"/>
    <property type="project" value="InterPro"/>
</dbReference>
<dbReference type="GO" id="GO:0042026">
    <property type="term" value="P:protein refolding"/>
    <property type="evidence" value="ECO:0007669"/>
    <property type="project" value="TreeGrafter"/>
</dbReference>
<dbReference type="GO" id="GO:0005737">
    <property type="term" value="C:cytoplasm"/>
    <property type="evidence" value="ECO:0007669"/>
    <property type="project" value="InterPro"/>
</dbReference>
<dbReference type="InterPro" id="IPR016153">
    <property type="entry name" value="Heat_shock_Hsp33_N"/>
</dbReference>
<evidence type="ECO:0000256" key="2">
    <source>
        <dbReference type="ARBA" id="ARBA00022833"/>
    </source>
</evidence>
<organism evidence="6 7">
    <name type="scientific">Thermohalobaculum xanthum</name>
    <dbReference type="NCBI Taxonomy" id="2753746"/>
    <lineage>
        <taxon>Bacteria</taxon>
        <taxon>Pseudomonadati</taxon>
        <taxon>Pseudomonadota</taxon>
        <taxon>Alphaproteobacteria</taxon>
        <taxon>Rhodobacterales</taxon>
        <taxon>Paracoccaceae</taxon>
        <taxon>Thermohalobaculum</taxon>
    </lineage>
</organism>
<dbReference type="Gene3D" id="3.55.30.10">
    <property type="entry name" value="Hsp33 domain"/>
    <property type="match status" value="1"/>
</dbReference>
<dbReference type="CDD" id="cd00498">
    <property type="entry name" value="Hsp33"/>
    <property type="match status" value="1"/>
</dbReference>
<comment type="caution">
    <text evidence="6">The sequence shown here is derived from an EMBL/GenBank/DDBJ whole genome shotgun (WGS) entry which is preliminary data.</text>
</comment>
<dbReference type="Proteomes" id="UP000655420">
    <property type="component" value="Unassembled WGS sequence"/>
</dbReference>
<dbReference type="PANTHER" id="PTHR30111">
    <property type="entry name" value="33 KDA CHAPERONIN"/>
    <property type="match status" value="1"/>
</dbReference>
<keyword evidence="1" id="KW-0963">Cytoplasm</keyword>
<evidence type="ECO:0000313" key="7">
    <source>
        <dbReference type="Proteomes" id="UP000655420"/>
    </source>
</evidence>
<protein>
    <submittedName>
        <fullName evidence="6">Hsp33 family molecular chaperone HslO</fullName>
    </submittedName>
</protein>
<dbReference type="Pfam" id="PF01430">
    <property type="entry name" value="HSP33"/>
    <property type="match status" value="1"/>
</dbReference>
<dbReference type="PANTHER" id="PTHR30111:SF1">
    <property type="entry name" value="33 KDA CHAPERONIN"/>
    <property type="match status" value="1"/>
</dbReference>
<dbReference type="AlphaFoldDB" id="A0A8J7M7T0"/>
<keyword evidence="2" id="KW-0862">Zinc</keyword>
<dbReference type="GO" id="GO:0044183">
    <property type="term" value="F:protein folding chaperone"/>
    <property type="evidence" value="ECO:0007669"/>
    <property type="project" value="TreeGrafter"/>
</dbReference>
<dbReference type="SUPFAM" id="SSF118352">
    <property type="entry name" value="HSP33 redox switch-like"/>
    <property type="match status" value="1"/>
</dbReference>
<proteinExistence type="predicted"/>
<dbReference type="InterPro" id="IPR000397">
    <property type="entry name" value="Heat_shock_Hsp33"/>
</dbReference>
<keyword evidence="5" id="KW-0676">Redox-active center</keyword>
<evidence type="ECO:0000256" key="5">
    <source>
        <dbReference type="ARBA" id="ARBA00023284"/>
    </source>
</evidence>
<dbReference type="Gene3D" id="1.10.287.480">
    <property type="entry name" value="helix hairpin bin"/>
    <property type="match status" value="1"/>
</dbReference>
<keyword evidence="4" id="KW-0143">Chaperone</keyword>
<dbReference type="Gene3D" id="3.90.1280.10">
    <property type="entry name" value="HSP33 redox switch-like"/>
    <property type="match status" value="1"/>
</dbReference>
<dbReference type="PIRSF" id="PIRSF005261">
    <property type="entry name" value="Heat_shock_Hsp33"/>
    <property type="match status" value="1"/>
</dbReference>
<evidence type="ECO:0000256" key="3">
    <source>
        <dbReference type="ARBA" id="ARBA00023157"/>
    </source>
</evidence>
<evidence type="ECO:0000313" key="6">
    <source>
        <dbReference type="EMBL" id="MBK0399929.1"/>
    </source>
</evidence>
<gene>
    <name evidence="6" type="ORF">H0I76_12075</name>
</gene>
<accession>A0A8J7M7T0</accession>
<dbReference type="InterPro" id="IPR016154">
    <property type="entry name" value="Heat_shock_Hsp33_C"/>
</dbReference>
<dbReference type="SUPFAM" id="SSF64397">
    <property type="entry name" value="Hsp33 domain"/>
    <property type="match status" value="1"/>
</dbReference>
<dbReference type="EMBL" id="JAEHHL010000007">
    <property type="protein sequence ID" value="MBK0399929.1"/>
    <property type="molecule type" value="Genomic_DNA"/>
</dbReference>
<evidence type="ECO:0000256" key="4">
    <source>
        <dbReference type="ARBA" id="ARBA00023186"/>
    </source>
</evidence>
<keyword evidence="3" id="KW-1015">Disulfide bond</keyword>
<keyword evidence="7" id="KW-1185">Reference proteome</keyword>
<sequence>MTHTSAHPGDDTILPFGLDRSAIRGRVARLDGTLDHILGRHSYPAPVAALVAEAVVLTALIGQAVKLRWRFSLQIRGEGAIRLVATDYFAPEKPGGAARMRAYAGFDPEAVGAAEGAPFDLLGQGIFGVTIDQGPDMRPYQGMTPLTGGSLATCAETYFAQSEQLATRFHVESAQEVAPGGASAWRAGGLMLQQLPSTGGRSPDAPSGEDGLMTADDVAAMGAREEDWSRAAILMETVETHELIGPHVSMEGLLYRLFHEETPRVYPAQAVSFGCTCSAERVVRALAQYSAKDIAHMTTDDGRVTADCQFCGAHYEFAPQSLGFEATATPDT</sequence>
<name>A0A8J7M7T0_9RHOB</name>